<dbReference type="GO" id="GO:0042597">
    <property type="term" value="C:periplasmic space"/>
    <property type="evidence" value="ECO:0007669"/>
    <property type="project" value="InterPro"/>
</dbReference>
<accession>A0A4R0IP89</accession>
<dbReference type="AlphaFoldDB" id="A0A4R0IP89"/>
<evidence type="ECO:0000313" key="5">
    <source>
        <dbReference type="EMBL" id="TCC30495.1"/>
    </source>
</evidence>
<dbReference type="InterPro" id="IPR008929">
    <property type="entry name" value="Chondroitin_lyas"/>
</dbReference>
<keyword evidence="2 5" id="KW-0456">Lyase</keyword>
<dbReference type="GO" id="GO:0016829">
    <property type="term" value="F:lyase activity"/>
    <property type="evidence" value="ECO:0007669"/>
    <property type="project" value="UniProtKB-KW"/>
</dbReference>
<keyword evidence="6" id="KW-1185">Reference proteome</keyword>
<feature type="domain" description="Alginate lyase" evidence="4">
    <location>
        <begin position="54"/>
        <end position="327"/>
    </location>
</feature>
<evidence type="ECO:0000256" key="1">
    <source>
        <dbReference type="ARBA" id="ARBA00022729"/>
    </source>
</evidence>
<dbReference type="Gene3D" id="1.50.10.100">
    <property type="entry name" value="Chondroitin AC/alginate lyase"/>
    <property type="match status" value="1"/>
</dbReference>
<keyword evidence="1" id="KW-0732">Signal</keyword>
<feature type="compositionally biased region" description="Basic and acidic residues" evidence="3">
    <location>
        <begin position="1"/>
        <end position="19"/>
    </location>
</feature>
<dbReference type="Proteomes" id="UP000292695">
    <property type="component" value="Unassembled WGS sequence"/>
</dbReference>
<dbReference type="OrthoDB" id="7210452at2"/>
<evidence type="ECO:0000256" key="2">
    <source>
        <dbReference type="ARBA" id="ARBA00023239"/>
    </source>
</evidence>
<evidence type="ECO:0000256" key="3">
    <source>
        <dbReference type="SAM" id="MobiDB-lite"/>
    </source>
</evidence>
<evidence type="ECO:0000259" key="4">
    <source>
        <dbReference type="Pfam" id="PF05426"/>
    </source>
</evidence>
<comment type="caution">
    <text evidence="5">The sequence shown here is derived from an EMBL/GenBank/DDBJ whole genome shotgun (WGS) entry which is preliminary data.</text>
</comment>
<name>A0A4R0IP89_9ACTN</name>
<evidence type="ECO:0000313" key="6">
    <source>
        <dbReference type="Proteomes" id="UP000292695"/>
    </source>
</evidence>
<sequence>MEGGRDQVAQRRRRQDPGRVRAGLLGGGTQVRRQLVTRADEFLAGRPYSILDREPSDWAGDAHDYYSVGNYSWPNPETADGLPYIRVDGRRNPDAWSDRYDKRRFRQTAAAVNTLVQAHVLTGEARYADAAVARLERWFLDPATAMRPNFAHAAALPGRHDGAAIGQIEATLLTDLLDHVDLLVRAGRFAEGLPLLQDWFAELANWMRSSELGRQEELMTNNHGVWWDAQVLRYLQFVGDRTALTEILDRFGIRLRHIATGGSLPRELARPDSLLYTIYCLRAFAVCCRVAAAEGRDLWNAPAEPGYGSLRDAFHFWAGHANDDRRWIWPRQPSDLDRTALWLADEAAAVYQTPGLKAFAETLRRQDLPDPEIPATAAMEPAMEHIPTGKE</sequence>
<feature type="region of interest" description="Disordered" evidence="3">
    <location>
        <begin position="1"/>
        <end position="26"/>
    </location>
</feature>
<dbReference type="Pfam" id="PF05426">
    <property type="entry name" value="Alginate_lyase"/>
    <property type="match status" value="1"/>
</dbReference>
<dbReference type="EMBL" id="SJKA01000008">
    <property type="protein sequence ID" value="TCC30495.1"/>
    <property type="molecule type" value="Genomic_DNA"/>
</dbReference>
<protein>
    <submittedName>
        <fullName evidence="5">Alginate lyase</fullName>
    </submittedName>
</protein>
<gene>
    <name evidence="5" type="ORF">E0H50_24100</name>
</gene>
<dbReference type="InterPro" id="IPR008397">
    <property type="entry name" value="Alginate_lyase_dom"/>
</dbReference>
<reference evidence="5 6" key="1">
    <citation type="submission" date="2019-02" db="EMBL/GenBank/DDBJ databases">
        <title>Kribbella capetownensis sp. nov. and Kribbella speibonae sp. nov., isolated from soil.</title>
        <authorList>
            <person name="Curtis S.M."/>
            <person name="Norton I."/>
            <person name="Everest G.J."/>
            <person name="Meyers P.R."/>
        </authorList>
    </citation>
    <scope>NUCLEOTIDE SEQUENCE [LARGE SCALE GENOMIC DNA]</scope>
    <source>
        <strain evidence="5 6">DSM 27082</strain>
    </source>
</reference>
<dbReference type="SUPFAM" id="SSF48230">
    <property type="entry name" value="Chondroitin AC/alginate lyase"/>
    <property type="match status" value="1"/>
</dbReference>
<organism evidence="5 6">
    <name type="scientific">Kribbella sindirgiensis</name>
    <dbReference type="NCBI Taxonomy" id="1124744"/>
    <lineage>
        <taxon>Bacteria</taxon>
        <taxon>Bacillati</taxon>
        <taxon>Actinomycetota</taxon>
        <taxon>Actinomycetes</taxon>
        <taxon>Propionibacteriales</taxon>
        <taxon>Kribbellaceae</taxon>
        <taxon>Kribbella</taxon>
    </lineage>
</organism>
<proteinExistence type="predicted"/>